<keyword evidence="1" id="KW-0472">Membrane</keyword>
<evidence type="ECO:0000313" key="4">
    <source>
        <dbReference type="Proteomes" id="UP000194219"/>
    </source>
</evidence>
<protein>
    <submittedName>
        <fullName evidence="2">Uncharacterized protein</fullName>
    </submittedName>
</protein>
<accession>A0A1Y2UEN2</accession>
<feature type="transmembrane region" description="Helical" evidence="1">
    <location>
        <begin position="53"/>
        <end position="74"/>
    </location>
</feature>
<dbReference type="EMBL" id="MIMV01000233">
    <property type="protein sequence ID" value="OTA82181.1"/>
    <property type="molecule type" value="Genomic_DNA"/>
</dbReference>
<name>A0A1Y2UEN2_LIMRT</name>
<evidence type="ECO:0000313" key="5">
    <source>
        <dbReference type="Proteomes" id="UP000194286"/>
    </source>
</evidence>
<evidence type="ECO:0000313" key="2">
    <source>
        <dbReference type="EMBL" id="OTA81682.1"/>
    </source>
</evidence>
<evidence type="ECO:0000313" key="3">
    <source>
        <dbReference type="EMBL" id="OTA82181.1"/>
    </source>
</evidence>
<gene>
    <name evidence="2" type="ORF">BHL82_09685</name>
    <name evidence="3" type="ORF">BHL83_09090</name>
</gene>
<feature type="transmembrane region" description="Helical" evidence="1">
    <location>
        <begin position="12"/>
        <end position="32"/>
    </location>
</feature>
<keyword evidence="1" id="KW-1133">Transmembrane helix</keyword>
<dbReference type="AlphaFoldDB" id="A0A1Y2UEN2"/>
<dbReference type="EMBL" id="MIMU01000135">
    <property type="protein sequence ID" value="OTA81682.1"/>
    <property type="molecule type" value="Genomic_DNA"/>
</dbReference>
<dbReference type="RefSeq" id="WP_086136079.1">
    <property type="nucleotide sequence ID" value="NZ_JBNPKW010000050.1"/>
</dbReference>
<comment type="caution">
    <text evidence="2">The sequence shown here is derived from an EMBL/GenBank/DDBJ whole genome shotgun (WGS) entry which is preliminary data.</text>
</comment>
<sequence length="198" mass="24377">MIRRFYDWFWPFIGVTLLAYIVKYSVNVWHFFTAHIWQLQQFDHSFMIKWVQLNSWCWRIVKFYILFIVIWYLWDWIRGYALLDFFSYQLRFFLLRNTARNTDQTFDKSGQKRANRSICSTKMRYSWLKPHNITISVRLSANQNTSKIVRERVIYGLGDDEITVISWLNRCKLWPLKGRHWELDQNSSRYIRIIGHKD</sequence>
<evidence type="ECO:0000256" key="1">
    <source>
        <dbReference type="SAM" id="Phobius"/>
    </source>
</evidence>
<reference evidence="2 5" key="1">
    <citation type="submission" date="2016-09" db="EMBL/GenBank/DDBJ databases">
        <title>Lactobacillus reuteri KLR3005, genome sequencing and assembly.</title>
        <authorList>
            <person name="Lee J.-Y."/>
            <person name="Kim E.B."/>
            <person name="Choi Y.-J."/>
        </authorList>
    </citation>
    <scope>NUCLEOTIDE SEQUENCE [LARGE SCALE GENOMIC DNA]</scope>
    <source>
        <strain evidence="2 5">KLR3005</strain>
    </source>
</reference>
<proteinExistence type="predicted"/>
<dbReference type="Proteomes" id="UP000194286">
    <property type="component" value="Unassembled WGS sequence"/>
</dbReference>
<dbReference type="Proteomes" id="UP000194219">
    <property type="component" value="Unassembled WGS sequence"/>
</dbReference>
<keyword evidence="1" id="KW-0812">Transmembrane</keyword>
<organism evidence="2 5">
    <name type="scientific">Limosilactobacillus reuteri</name>
    <name type="common">Lactobacillus reuteri</name>
    <dbReference type="NCBI Taxonomy" id="1598"/>
    <lineage>
        <taxon>Bacteria</taxon>
        <taxon>Bacillati</taxon>
        <taxon>Bacillota</taxon>
        <taxon>Bacilli</taxon>
        <taxon>Lactobacillales</taxon>
        <taxon>Lactobacillaceae</taxon>
        <taxon>Limosilactobacillus</taxon>
    </lineage>
</organism>
<reference evidence="3 4" key="2">
    <citation type="submission" date="2016-09" db="EMBL/GenBank/DDBJ databases">
        <title>Lactobacillus reuteri KLR3006, genome sequencing and assembly.</title>
        <authorList>
            <person name="Lee J.-Y."/>
            <person name="Kim E.B."/>
            <person name="Choi Y.-J."/>
        </authorList>
    </citation>
    <scope>NUCLEOTIDE SEQUENCE [LARGE SCALE GENOMIC DNA]</scope>
    <source>
        <strain evidence="3 4">KLR3006</strain>
    </source>
</reference>